<reference evidence="2 3" key="2">
    <citation type="journal article" date="2015" name="Eukaryot. Cell">
        <title>Asexual propagation of a virulent clone complex in a human and feline outbreak of sporotrichosis.</title>
        <authorList>
            <person name="Teixeira Mde M."/>
            <person name="Rodrigues A.M."/>
            <person name="Tsui C.K."/>
            <person name="de Almeida L.G."/>
            <person name="Van Diepeningen A.D."/>
            <person name="van den Ende B.G."/>
            <person name="Fernandes G.F."/>
            <person name="Kano R."/>
            <person name="Hamelin R.C."/>
            <person name="Lopes-Bezerra L.M."/>
            <person name="Vasconcelos A.T."/>
            <person name="de Hoog S."/>
            <person name="de Camargo Z.P."/>
            <person name="Felipe M.S."/>
        </authorList>
    </citation>
    <scope>NUCLEOTIDE SEQUENCE [LARGE SCALE GENOMIC DNA]</scope>
    <source>
        <strain evidence="2 3">1099-18</strain>
    </source>
</reference>
<dbReference type="RefSeq" id="XP_016587182.1">
    <property type="nucleotide sequence ID" value="XM_016736326.1"/>
</dbReference>
<accession>A0A0F2M8L4</accession>
<organism evidence="2 3">
    <name type="scientific">Sporothrix schenckii 1099-18</name>
    <dbReference type="NCBI Taxonomy" id="1397361"/>
    <lineage>
        <taxon>Eukaryota</taxon>
        <taxon>Fungi</taxon>
        <taxon>Dikarya</taxon>
        <taxon>Ascomycota</taxon>
        <taxon>Pezizomycotina</taxon>
        <taxon>Sordariomycetes</taxon>
        <taxon>Sordariomycetidae</taxon>
        <taxon>Ophiostomatales</taxon>
        <taxon>Ophiostomataceae</taxon>
        <taxon>Sporothrix</taxon>
    </lineage>
</organism>
<feature type="region of interest" description="Disordered" evidence="1">
    <location>
        <begin position="68"/>
        <end position="130"/>
    </location>
</feature>
<feature type="compositionally biased region" description="Low complexity" evidence="1">
    <location>
        <begin position="69"/>
        <end position="88"/>
    </location>
</feature>
<dbReference type="GeneID" id="27671603"/>
<proteinExistence type="predicted"/>
<name>A0A0F2M8L4_SPOSC</name>
<sequence>MAGAVQDGFALPDDRRHGPMPSVLLYIATIQRIFRRPGLNVDWFAARVDLPPGQRQTAHCLSRIRSSHRLSSVSFPVSPPSRDSLLLGSPGGLAGGQQLVDPQTDQTDTDDEDDGEHNNDTSLAAGPVGTLGNVGDSLLARSECDGTDGGHCDCVVW</sequence>
<evidence type="ECO:0000256" key="1">
    <source>
        <dbReference type="SAM" id="MobiDB-lite"/>
    </source>
</evidence>
<evidence type="ECO:0000313" key="3">
    <source>
        <dbReference type="Proteomes" id="UP000033710"/>
    </source>
</evidence>
<dbReference type="EMBL" id="AXCR01000007">
    <property type="protein sequence ID" value="KJR84506.1"/>
    <property type="molecule type" value="Genomic_DNA"/>
</dbReference>
<dbReference type="OrthoDB" id="10499611at2759"/>
<dbReference type="KEGG" id="ssck:SPSK_09756"/>
<dbReference type="Proteomes" id="UP000033710">
    <property type="component" value="Unassembled WGS sequence"/>
</dbReference>
<comment type="caution">
    <text evidence="2">The sequence shown here is derived from an EMBL/GenBank/DDBJ whole genome shotgun (WGS) entry which is preliminary data.</text>
</comment>
<evidence type="ECO:0000313" key="2">
    <source>
        <dbReference type="EMBL" id="KJR84506.1"/>
    </source>
</evidence>
<dbReference type="AlphaFoldDB" id="A0A0F2M8L4"/>
<dbReference type="VEuPathDB" id="FungiDB:SPSK_09756"/>
<protein>
    <submittedName>
        <fullName evidence="2">Uncharacterized protein</fullName>
    </submittedName>
</protein>
<reference evidence="2 3" key="1">
    <citation type="journal article" date="2014" name="BMC Genomics">
        <title>Comparative genomics of the major fungal agents of human and animal Sporotrichosis: Sporothrix schenckii and Sporothrix brasiliensis.</title>
        <authorList>
            <person name="Teixeira M.M."/>
            <person name="de Almeida L.G."/>
            <person name="Kubitschek-Barreira P."/>
            <person name="Alves F.L."/>
            <person name="Kioshima E.S."/>
            <person name="Abadio A.K."/>
            <person name="Fernandes L."/>
            <person name="Derengowski L.S."/>
            <person name="Ferreira K.S."/>
            <person name="Souza R.C."/>
            <person name="Ruiz J.C."/>
            <person name="de Andrade N.C."/>
            <person name="Paes H.C."/>
            <person name="Nicola A.M."/>
            <person name="Albuquerque P."/>
            <person name="Gerber A.L."/>
            <person name="Martins V.P."/>
            <person name="Peconick L.D."/>
            <person name="Neto A.V."/>
            <person name="Chaucanez C.B."/>
            <person name="Silva P.A."/>
            <person name="Cunha O.L."/>
            <person name="de Oliveira F.F."/>
            <person name="dos Santos T.C."/>
            <person name="Barros A.L."/>
            <person name="Soares M.A."/>
            <person name="de Oliveira L.M."/>
            <person name="Marini M.M."/>
            <person name="Villalobos-Duno H."/>
            <person name="Cunha M.M."/>
            <person name="de Hoog S."/>
            <person name="da Silveira J.F."/>
            <person name="Henrissat B."/>
            <person name="Nino-Vega G.A."/>
            <person name="Cisalpino P.S."/>
            <person name="Mora-Montes H.M."/>
            <person name="Almeida S.R."/>
            <person name="Stajich J.E."/>
            <person name="Lopes-Bezerra L.M."/>
            <person name="Vasconcelos A.T."/>
            <person name="Felipe M.S."/>
        </authorList>
    </citation>
    <scope>NUCLEOTIDE SEQUENCE [LARGE SCALE GENOMIC DNA]</scope>
    <source>
        <strain evidence="2 3">1099-18</strain>
    </source>
</reference>
<gene>
    <name evidence="2" type="ORF">SPSK_09756</name>
</gene>